<keyword evidence="20" id="KW-0472">Membrane</keyword>
<dbReference type="Pfam" id="PF00627">
    <property type="entry name" value="UBA"/>
    <property type="match status" value="1"/>
</dbReference>
<dbReference type="InterPro" id="IPR058922">
    <property type="entry name" value="WHD_DRP"/>
</dbReference>
<dbReference type="Proteomes" id="UP000224567">
    <property type="component" value="Unassembled WGS sequence"/>
</dbReference>
<evidence type="ECO:0000256" key="21">
    <source>
        <dbReference type="ARBA" id="ARBA00047899"/>
    </source>
</evidence>
<gene>
    <name evidence="26" type="ORF">CQW23_25655</name>
</gene>
<dbReference type="SUPFAM" id="SSF103243">
    <property type="entry name" value="KA1-like"/>
    <property type="match status" value="1"/>
</dbReference>
<dbReference type="InterPro" id="IPR032675">
    <property type="entry name" value="LRR_dom_sf"/>
</dbReference>
<dbReference type="PROSITE" id="PS50032">
    <property type="entry name" value="KA1"/>
    <property type="match status" value="1"/>
</dbReference>
<dbReference type="CDD" id="cd14079">
    <property type="entry name" value="STKc_AMPK_alpha"/>
    <property type="match status" value="1"/>
</dbReference>
<keyword evidence="19" id="KW-0175">Coiled coil</keyword>
<evidence type="ECO:0000313" key="27">
    <source>
        <dbReference type="Proteomes" id="UP000224567"/>
    </source>
</evidence>
<dbReference type="Gene3D" id="3.30.310.80">
    <property type="entry name" value="Kinase associated domain 1, KA1"/>
    <property type="match status" value="1"/>
</dbReference>
<dbReference type="GO" id="GO:0009626">
    <property type="term" value="P:plant-type hypersensitive response"/>
    <property type="evidence" value="ECO:0007669"/>
    <property type="project" value="UniProtKB-KW"/>
</dbReference>
<dbReference type="GO" id="GO:0051607">
    <property type="term" value="P:defense response to virus"/>
    <property type="evidence" value="ECO:0007669"/>
    <property type="project" value="UniProtKB-ARBA"/>
</dbReference>
<dbReference type="SMART" id="SM00165">
    <property type="entry name" value="UBA"/>
    <property type="match status" value="1"/>
</dbReference>
<proteinExistence type="inferred from homology"/>
<dbReference type="Gene3D" id="3.80.10.10">
    <property type="entry name" value="Ribonuclease Inhibitor"/>
    <property type="match status" value="1"/>
</dbReference>
<dbReference type="Pfam" id="PF00069">
    <property type="entry name" value="Pkinase"/>
    <property type="match status" value="1"/>
</dbReference>
<dbReference type="Gene3D" id="3.40.50.300">
    <property type="entry name" value="P-loop containing nucleotide triphosphate hydrolases"/>
    <property type="match status" value="1"/>
</dbReference>
<comment type="catalytic activity">
    <reaction evidence="21">
        <text>L-threonyl-[protein] + ATP = O-phospho-L-threonyl-[protein] + ADP + H(+)</text>
        <dbReference type="Rhea" id="RHEA:46608"/>
        <dbReference type="Rhea" id="RHEA-COMP:11060"/>
        <dbReference type="Rhea" id="RHEA-COMP:11605"/>
        <dbReference type="ChEBI" id="CHEBI:15378"/>
        <dbReference type="ChEBI" id="CHEBI:30013"/>
        <dbReference type="ChEBI" id="CHEBI:30616"/>
        <dbReference type="ChEBI" id="CHEBI:61977"/>
        <dbReference type="ChEBI" id="CHEBI:456216"/>
        <dbReference type="EC" id="2.7.11.1"/>
    </reaction>
</comment>
<dbReference type="EMBL" id="MLFT02000011">
    <property type="protein sequence ID" value="PHT33855.1"/>
    <property type="molecule type" value="Genomic_DNA"/>
</dbReference>
<keyword evidence="11" id="KW-0808">Transferase</keyword>
<dbReference type="InterPro" id="IPR011009">
    <property type="entry name" value="Kinase-like_dom_sf"/>
</dbReference>
<feature type="domain" description="KA1" evidence="25">
    <location>
        <begin position="1736"/>
        <end position="1784"/>
    </location>
</feature>
<keyword evidence="13" id="KW-0677">Repeat</keyword>
<keyword evidence="14" id="KW-0547">Nucleotide-binding</keyword>
<dbReference type="PROSITE" id="PS50011">
    <property type="entry name" value="PROTEIN_KINASE_DOM"/>
    <property type="match status" value="1"/>
</dbReference>
<dbReference type="InterPro" id="IPR027417">
    <property type="entry name" value="P-loop_NTPase"/>
</dbReference>
<dbReference type="InterPro" id="IPR001772">
    <property type="entry name" value="KA1_dom"/>
</dbReference>
<evidence type="ECO:0000256" key="17">
    <source>
        <dbReference type="ARBA" id="ARBA00022840"/>
    </source>
</evidence>
<dbReference type="GO" id="GO:0035556">
    <property type="term" value="P:intracellular signal transduction"/>
    <property type="evidence" value="ECO:0007669"/>
    <property type="project" value="TreeGrafter"/>
</dbReference>
<keyword evidence="18" id="KW-1133">Transmembrane helix</keyword>
<dbReference type="PROSITE" id="PS00108">
    <property type="entry name" value="PROTEIN_KINASE_ST"/>
    <property type="match status" value="1"/>
</dbReference>
<dbReference type="FunFam" id="3.30.310.80:FF:000006">
    <property type="entry name" value="Non-specific serine/threonine protein kinase"/>
    <property type="match status" value="1"/>
</dbReference>
<dbReference type="InterPro" id="IPR042197">
    <property type="entry name" value="Apaf_helical"/>
</dbReference>
<comment type="similarity">
    <text evidence="4">Belongs to the protein kinase superfamily. CAMK Ser/Thr protein kinase family. SNF1 subfamily.</text>
</comment>
<dbReference type="InterPro" id="IPR021929">
    <property type="entry name" value="R1A-like_N"/>
</dbReference>
<dbReference type="FunFam" id="3.40.50.300:FF:001091">
    <property type="entry name" value="Probable disease resistance protein At1g61300"/>
    <property type="match status" value="1"/>
</dbReference>
<evidence type="ECO:0000256" key="10">
    <source>
        <dbReference type="ARBA" id="ARBA00022667"/>
    </source>
</evidence>
<dbReference type="EC" id="2.7.11.1" evidence="6"/>
<evidence type="ECO:0000256" key="20">
    <source>
        <dbReference type="ARBA" id="ARBA00023136"/>
    </source>
</evidence>
<evidence type="ECO:0000256" key="9">
    <source>
        <dbReference type="ARBA" id="ARBA00022614"/>
    </source>
</evidence>
<reference evidence="26 27" key="1">
    <citation type="journal article" date="2017" name="Genome Biol.">
        <title>New reference genome sequences of hot pepper reveal the massive evolution of plant disease-resistance genes by retroduplication.</title>
        <authorList>
            <person name="Kim S."/>
            <person name="Park J."/>
            <person name="Yeom S.I."/>
            <person name="Kim Y.M."/>
            <person name="Seo E."/>
            <person name="Kim K.T."/>
            <person name="Kim M.S."/>
            <person name="Lee J.M."/>
            <person name="Cheong K."/>
            <person name="Shin H.S."/>
            <person name="Kim S.B."/>
            <person name="Han K."/>
            <person name="Lee J."/>
            <person name="Park M."/>
            <person name="Lee H.A."/>
            <person name="Lee H.Y."/>
            <person name="Lee Y."/>
            <person name="Oh S."/>
            <person name="Lee J.H."/>
            <person name="Choi E."/>
            <person name="Choi E."/>
            <person name="Lee S.E."/>
            <person name="Jeon J."/>
            <person name="Kim H."/>
            <person name="Choi G."/>
            <person name="Song H."/>
            <person name="Lee J."/>
            <person name="Lee S.C."/>
            <person name="Kwon J.K."/>
            <person name="Lee H.Y."/>
            <person name="Koo N."/>
            <person name="Hong Y."/>
            <person name="Kim R.W."/>
            <person name="Kang W.H."/>
            <person name="Huh J.H."/>
            <person name="Kang B.C."/>
            <person name="Yang T.J."/>
            <person name="Lee Y.H."/>
            <person name="Bennetzen J.L."/>
            <person name="Choi D."/>
        </authorList>
    </citation>
    <scope>NUCLEOTIDE SEQUENCE [LARGE SCALE GENOMIC DNA]</scope>
    <source>
        <strain evidence="27">cv. PBC81</strain>
    </source>
</reference>
<evidence type="ECO:0000259" key="23">
    <source>
        <dbReference type="PROSITE" id="PS50011"/>
    </source>
</evidence>
<keyword evidence="16" id="KW-0611">Plant defense</keyword>
<dbReference type="InterPro" id="IPR015940">
    <property type="entry name" value="UBA"/>
</dbReference>
<dbReference type="Gene3D" id="1.10.10.10">
    <property type="entry name" value="Winged helix-like DNA-binding domain superfamily/Winged helix DNA-binding domain"/>
    <property type="match status" value="1"/>
</dbReference>
<evidence type="ECO:0000256" key="7">
    <source>
        <dbReference type="ARBA" id="ARBA00022490"/>
    </source>
</evidence>
<dbReference type="InterPro" id="IPR008271">
    <property type="entry name" value="Ser/Thr_kinase_AS"/>
</dbReference>
<evidence type="ECO:0000256" key="18">
    <source>
        <dbReference type="ARBA" id="ARBA00022989"/>
    </source>
</evidence>
<dbReference type="Gene3D" id="1.10.510.10">
    <property type="entry name" value="Transferase(Phosphotransferase) domain 1"/>
    <property type="match status" value="1"/>
</dbReference>
<comment type="function">
    <text evidence="1">Confers resistance to late blight (Phytophthora infestans) races carrying the avirulence gene Avr1. Resistance proteins guard the plant against pathogens that contain an appropriate avirulence protein via an indirect interaction with this avirulence protein. That triggers a defense system including the hypersensitive response, which restricts the pathogen growth.</text>
</comment>
<evidence type="ECO:0000313" key="26">
    <source>
        <dbReference type="EMBL" id="PHT33855.1"/>
    </source>
</evidence>
<keyword evidence="7" id="KW-0963">Cytoplasm</keyword>
<dbReference type="CDD" id="cd14335">
    <property type="entry name" value="UBA_SnRK1_plant"/>
    <property type="match status" value="1"/>
</dbReference>
<evidence type="ECO:0000256" key="19">
    <source>
        <dbReference type="ARBA" id="ARBA00023054"/>
    </source>
</evidence>
<dbReference type="GO" id="GO:0043531">
    <property type="term" value="F:ADP binding"/>
    <property type="evidence" value="ECO:0007669"/>
    <property type="project" value="InterPro"/>
</dbReference>
<dbReference type="CDD" id="cd12122">
    <property type="entry name" value="AMPKA_C"/>
    <property type="match status" value="1"/>
</dbReference>
<dbReference type="GO" id="GO:0005737">
    <property type="term" value="C:cytoplasm"/>
    <property type="evidence" value="ECO:0007669"/>
    <property type="project" value="UniProtKB-SubCell"/>
</dbReference>
<accession>A0A2G2VLI6</accession>
<keyword evidence="8" id="KW-0723">Serine/threonine-protein kinase</keyword>
<keyword evidence="17" id="KW-0067">ATP-binding</keyword>
<dbReference type="FunFam" id="1.10.10.10:FF:000322">
    <property type="entry name" value="Probable disease resistance protein At1g63360"/>
    <property type="match status" value="1"/>
</dbReference>
<dbReference type="Gene3D" id="1.10.8.430">
    <property type="entry name" value="Helical domain of apoptotic protease-activating factors"/>
    <property type="match status" value="1"/>
</dbReference>
<dbReference type="GO" id="GO:0005524">
    <property type="term" value="F:ATP binding"/>
    <property type="evidence" value="ECO:0007669"/>
    <property type="project" value="UniProtKB-KW"/>
</dbReference>
<dbReference type="OrthoDB" id="1302098at2759"/>
<evidence type="ECO:0000256" key="14">
    <source>
        <dbReference type="ARBA" id="ARBA00022741"/>
    </source>
</evidence>
<dbReference type="InterPro" id="IPR036388">
    <property type="entry name" value="WH-like_DNA-bd_sf"/>
</dbReference>
<evidence type="ECO:0000256" key="5">
    <source>
        <dbReference type="ARBA" id="ARBA00008894"/>
    </source>
</evidence>
<dbReference type="InterPro" id="IPR028375">
    <property type="entry name" value="KA1/Ssp2_C"/>
</dbReference>
<comment type="caution">
    <text evidence="26">The sequence shown here is derived from an EMBL/GenBank/DDBJ whole genome shotgun (WGS) entry which is preliminary data.</text>
</comment>
<feature type="domain" description="Protein kinase" evidence="23">
    <location>
        <begin position="1294"/>
        <end position="1544"/>
    </location>
</feature>
<dbReference type="PANTHER" id="PTHR24346:SF82">
    <property type="entry name" value="KP78A-RELATED"/>
    <property type="match status" value="1"/>
</dbReference>
<evidence type="ECO:0000259" key="24">
    <source>
        <dbReference type="PROSITE" id="PS50030"/>
    </source>
</evidence>
<dbReference type="SUPFAM" id="SSF52058">
    <property type="entry name" value="L domain-like"/>
    <property type="match status" value="1"/>
</dbReference>
<protein>
    <recommendedName>
        <fullName evidence="6">non-specific serine/threonine protein kinase</fullName>
        <ecNumber evidence="6">2.7.11.1</ecNumber>
    </recommendedName>
</protein>
<dbReference type="PRINTS" id="PR00364">
    <property type="entry name" value="DISEASERSIST"/>
</dbReference>
<dbReference type="FunFam" id="3.30.200.20:FF:000003">
    <property type="entry name" value="Non-specific serine/threonine protein kinase"/>
    <property type="match status" value="1"/>
</dbReference>
<dbReference type="SUPFAM" id="SSF56112">
    <property type="entry name" value="Protein kinase-like (PK-like)"/>
    <property type="match status" value="1"/>
</dbReference>
<evidence type="ECO:0000256" key="11">
    <source>
        <dbReference type="ARBA" id="ARBA00022679"/>
    </source>
</evidence>
<dbReference type="Pfam" id="PF02149">
    <property type="entry name" value="KA1"/>
    <property type="match status" value="1"/>
</dbReference>
<organism evidence="26 27">
    <name type="scientific">Capsicum baccatum</name>
    <name type="common">Peruvian pepper</name>
    <dbReference type="NCBI Taxonomy" id="33114"/>
    <lineage>
        <taxon>Eukaryota</taxon>
        <taxon>Viridiplantae</taxon>
        <taxon>Streptophyta</taxon>
        <taxon>Embryophyta</taxon>
        <taxon>Tracheophyta</taxon>
        <taxon>Spermatophyta</taxon>
        <taxon>Magnoliopsida</taxon>
        <taxon>eudicotyledons</taxon>
        <taxon>Gunneridae</taxon>
        <taxon>Pentapetalae</taxon>
        <taxon>asterids</taxon>
        <taxon>lamiids</taxon>
        <taxon>Solanales</taxon>
        <taxon>Solanaceae</taxon>
        <taxon>Solanoideae</taxon>
        <taxon>Capsiceae</taxon>
        <taxon>Capsicum</taxon>
    </lineage>
</organism>
<comment type="subcellular location">
    <subcellularLocation>
        <location evidence="3">Cytoplasm</location>
    </subcellularLocation>
    <subcellularLocation>
        <location evidence="2">Membrane</location>
        <topology evidence="2">Peripheral membrane protein</topology>
    </subcellularLocation>
</comment>
<evidence type="ECO:0000256" key="2">
    <source>
        <dbReference type="ARBA" id="ARBA00004170"/>
    </source>
</evidence>
<dbReference type="PROSITE" id="PS50030">
    <property type="entry name" value="UBA"/>
    <property type="match status" value="1"/>
</dbReference>
<name>A0A2G2VLI6_CAPBA</name>
<sequence length="1810" mass="207338">MREVRLIWFGHVMRRGMDAPVRRCERLALDDFKRGRGRPKKYWREVIKRDMEQLQLTEDMTLDRKPLDSFSPDPSTSMNYRIVEALQQIEDQWGLDISETSEDRIKFLKREFTFLGFFLSLQSFIDLSYMFDVIHKVQTLFQDSAVDLGEISVMEDVDRATNQLQVKTQMAKLEIKSQYLYPKVNEDGIAVVSPKSVIDLIDTVVVNLGDLLKVYCSSSLLFVPEPNKEIADVFKELKLLRNFVCFVSESKHTDFFTHFLEVVSYAGMVAWLYLPSNGTGENQEMNYLPFDLLQMKIKPTDPSTHEIYIDVLLALRFEWHPIIQIEHIAGFVETLQYNLKTLPISNPNTHQIAALQEMLNLLVANLSIQDLEFHLQDIDSVLIDSGLLVYSLCEDVTLGKVTIDLPGTIQHIKILIYHIIRKEFRSNLPRIHGLGYVDFVLNNLKEFQDRYPDSLAFFKTQLQMIQTELEGLQPFLRSVAEQQYSNELQDSVALLISKSYEVEYIVDACVIKKVPEWCLELWLVDIIKDIRAQASEILLKEMVEVGVSPYTVAADTSCKSSELSKTSAINENIVGFGDEIETLRNQLTGRSRELDIIPIVGMPGAGKTTLAKRLYFDKLVVSYFDIRAQCHVSPAYSKRDSLLSLLAMLHIDETSLHSKETDELEDIIYRSLHSRRYLIFLDDVWDQRVWGDLKHNFPDNNNGSRILLTTRNHVVANYAKLVSEPLRLRFLTYEESWDLLKIKVFGNESCSPLLENVGQKIARKCEGLPLSVVSVAGVLSKIKKTEECWSQVAKGLGSYIGSETKAIIEQSYQHLPYHLKPCILYFGTFLEDEEINVSKLTWLWTGEGFVKDLEGESLQNIAKAYLEDLISRNLVMNAKKSSDGKVKSCRIHGLLLDFCKRKAEEEHFLLWIKRDGNDKYSSGISSQKQLAQRRLVFYCKEENLVKWSSSCTPVDSVLYREDKRIDVSSCQVSQLFHNFKFLKVLDLESIVIYSFPTVLVYLRYFSAQTAHDSMTSHISNLWNLETLILKPTKGKLKLPVTIWKMVKLRHLCIDNSCFTLNGVEGLLEKLEVLSSPYLSCANDVELLSRKTPNIQELICSFVDFRQEYFPKLDFLTRLKTLEIHLAADSTVVGPYNFPPSLRNLTLSNFFLGSCHESNISRLPNLHVLKLVSIFFDNDKWEVGDGEFFKLQVLKLVKCEFFEEWKASDYAFPGLEHLVLRECPYLKEVPSCFQNIDTLKSIKVKSCNESVERSATKIKQFPEEFGAADVSGGHWKMDGSTVQGTSSVDSFLRNYKLGKTFGRGPLGKVKIAEHNLTGLKVAVKILNRQKIRDMEENIRREIKILRMLMHPHIIRLYEVIERPSDIYVVMEFVKSGELFDYIVEKGRLQEDEARKFFQQIISGVEYCHRNMVVHRDLKPENLLLDSKWNLKIADFGLSNIMRDGHFLKTSCGSPNYAAPEVISGKLYAGPEVDVWSCGVILYALLCGTLPFDDENLANIFKKIKGAIYALPNDLSAGARDLIPRMLTVDPMKRITIPEIRLHPWFQAHLPCYLAVPPPDTMQQAKKIDEEILQEVVKMGFDRNNVTESLRNRVQNEGTVAYYLLLDNRHRVSTGYLGAEFQESMEYNRINSNETVASPVGQCLPGIMDYQQAGARQFPVGRKWALGLQSGAHPREIMTEVLKALQELNVCWKKIGPYNMKCRWVPSIPGHHEGMGINSMHGSRFFGDDSAIVENDDATKLINVVKFEVQLYKTRGEKYLIDLQWLQGPQFLFLDLCAAFLAQLRAEPSSPLNSFESFESFAVSMEDILKNK</sequence>
<evidence type="ECO:0000256" key="4">
    <source>
        <dbReference type="ARBA" id="ARBA00006234"/>
    </source>
</evidence>
<dbReference type="SMART" id="SM00220">
    <property type="entry name" value="S_TKc"/>
    <property type="match status" value="1"/>
</dbReference>
<evidence type="ECO:0000256" key="12">
    <source>
        <dbReference type="ARBA" id="ARBA00022692"/>
    </source>
</evidence>
<evidence type="ECO:0000259" key="25">
    <source>
        <dbReference type="PROSITE" id="PS50032"/>
    </source>
</evidence>
<reference evidence="27" key="2">
    <citation type="journal article" date="2017" name="J. Anim. Genet.">
        <title>Multiple reference genome sequences of hot pepper reveal the massive evolution of plant disease resistance genes by retroduplication.</title>
        <authorList>
            <person name="Kim S."/>
            <person name="Park J."/>
            <person name="Yeom S.-I."/>
            <person name="Kim Y.-M."/>
            <person name="Seo E."/>
            <person name="Kim K.-T."/>
            <person name="Kim M.-S."/>
            <person name="Lee J.M."/>
            <person name="Cheong K."/>
            <person name="Shin H.-S."/>
            <person name="Kim S.-B."/>
            <person name="Han K."/>
            <person name="Lee J."/>
            <person name="Park M."/>
            <person name="Lee H.-A."/>
            <person name="Lee H.-Y."/>
            <person name="Lee Y."/>
            <person name="Oh S."/>
            <person name="Lee J.H."/>
            <person name="Choi E."/>
            <person name="Choi E."/>
            <person name="Lee S.E."/>
            <person name="Jeon J."/>
            <person name="Kim H."/>
            <person name="Choi G."/>
            <person name="Song H."/>
            <person name="Lee J."/>
            <person name="Lee S.-C."/>
            <person name="Kwon J.-K."/>
            <person name="Lee H.-Y."/>
            <person name="Koo N."/>
            <person name="Hong Y."/>
            <person name="Kim R.W."/>
            <person name="Kang W.-H."/>
            <person name="Huh J.H."/>
            <person name="Kang B.-C."/>
            <person name="Yang T.-J."/>
            <person name="Lee Y.-H."/>
            <person name="Bennetzen J.L."/>
            <person name="Choi D."/>
        </authorList>
    </citation>
    <scope>NUCLEOTIDE SEQUENCE [LARGE SCALE GENOMIC DNA]</scope>
    <source>
        <strain evidence="27">cv. PBC81</strain>
    </source>
</reference>
<dbReference type="Pfam" id="PF12061">
    <property type="entry name" value="NB-LRR"/>
    <property type="match status" value="1"/>
</dbReference>
<comment type="catalytic activity">
    <reaction evidence="22">
        <text>L-seryl-[protein] + ATP = O-phospho-L-seryl-[protein] + ADP + H(+)</text>
        <dbReference type="Rhea" id="RHEA:17989"/>
        <dbReference type="Rhea" id="RHEA-COMP:9863"/>
        <dbReference type="Rhea" id="RHEA-COMP:11604"/>
        <dbReference type="ChEBI" id="CHEBI:15378"/>
        <dbReference type="ChEBI" id="CHEBI:29999"/>
        <dbReference type="ChEBI" id="CHEBI:30616"/>
        <dbReference type="ChEBI" id="CHEBI:83421"/>
        <dbReference type="ChEBI" id="CHEBI:456216"/>
        <dbReference type="EC" id="2.7.11.1"/>
    </reaction>
</comment>
<dbReference type="GO" id="GO:0106310">
    <property type="term" value="F:protein serine kinase activity"/>
    <property type="evidence" value="ECO:0007669"/>
    <property type="project" value="RHEA"/>
</dbReference>
<keyword evidence="27" id="KW-1185">Reference proteome</keyword>
<comment type="similarity">
    <text evidence="5">Belongs to the disease resistance NB-LRR family.</text>
</comment>
<dbReference type="PANTHER" id="PTHR24346">
    <property type="entry name" value="MAP/MICROTUBULE AFFINITY-REGULATING KINASE"/>
    <property type="match status" value="1"/>
</dbReference>
<dbReference type="STRING" id="33114.A0A2G2VLI6"/>
<evidence type="ECO:0000256" key="6">
    <source>
        <dbReference type="ARBA" id="ARBA00012513"/>
    </source>
</evidence>
<dbReference type="InterPro" id="IPR000719">
    <property type="entry name" value="Prot_kinase_dom"/>
</dbReference>
<dbReference type="GO" id="GO:0004674">
    <property type="term" value="F:protein serine/threonine kinase activity"/>
    <property type="evidence" value="ECO:0007669"/>
    <property type="project" value="UniProtKB-KW"/>
</dbReference>
<dbReference type="GO" id="GO:0016020">
    <property type="term" value="C:membrane"/>
    <property type="evidence" value="ECO:0007669"/>
    <property type="project" value="UniProtKB-SubCell"/>
</dbReference>
<feature type="domain" description="UBA" evidence="24">
    <location>
        <begin position="1565"/>
        <end position="1605"/>
    </location>
</feature>
<evidence type="ECO:0000256" key="8">
    <source>
        <dbReference type="ARBA" id="ARBA00022527"/>
    </source>
</evidence>
<keyword evidence="12" id="KW-0812">Transmembrane</keyword>
<dbReference type="Pfam" id="PF00931">
    <property type="entry name" value="NB-ARC"/>
    <property type="match status" value="1"/>
</dbReference>
<evidence type="ECO:0000256" key="16">
    <source>
        <dbReference type="ARBA" id="ARBA00022821"/>
    </source>
</evidence>
<dbReference type="Pfam" id="PF23559">
    <property type="entry name" value="WHD_DRP"/>
    <property type="match status" value="1"/>
</dbReference>
<keyword evidence="15" id="KW-0418">Kinase</keyword>
<keyword evidence="9" id="KW-0433">Leucine-rich repeat</keyword>
<keyword evidence="10" id="KW-0381">Hypersensitive response</keyword>
<dbReference type="FunFam" id="1.10.510.10:FF:000592">
    <property type="entry name" value="CAMK family protein kinase"/>
    <property type="match status" value="1"/>
</dbReference>
<evidence type="ECO:0000256" key="13">
    <source>
        <dbReference type="ARBA" id="ARBA00022737"/>
    </source>
</evidence>
<dbReference type="InterPro" id="IPR002182">
    <property type="entry name" value="NB-ARC"/>
</dbReference>
<evidence type="ECO:0000256" key="1">
    <source>
        <dbReference type="ARBA" id="ARBA00002074"/>
    </source>
</evidence>
<dbReference type="SUPFAM" id="SSF52540">
    <property type="entry name" value="P-loop containing nucleoside triphosphate hydrolases"/>
    <property type="match status" value="1"/>
</dbReference>
<evidence type="ECO:0000256" key="15">
    <source>
        <dbReference type="ARBA" id="ARBA00022777"/>
    </source>
</evidence>
<evidence type="ECO:0000256" key="22">
    <source>
        <dbReference type="ARBA" id="ARBA00048679"/>
    </source>
</evidence>
<evidence type="ECO:0000256" key="3">
    <source>
        <dbReference type="ARBA" id="ARBA00004496"/>
    </source>
</evidence>
<dbReference type="CDD" id="cd14798">
    <property type="entry name" value="RX-CC_like"/>
    <property type="match status" value="1"/>
</dbReference>
<dbReference type="InterPro" id="IPR038005">
    <property type="entry name" value="RX-like_CC"/>
</dbReference>